<dbReference type="GO" id="GO:0003924">
    <property type="term" value="F:GTPase activity"/>
    <property type="evidence" value="ECO:0007669"/>
    <property type="project" value="InterPro"/>
</dbReference>
<dbReference type="SUPFAM" id="SSF47364">
    <property type="entry name" value="Domain of the SRP/SRP receptor G-proteins"/>
    <property type="match status" value="1"/>
</dbReference>
<dbReference type="PANTHER" id="PTHR11564">
    <property type="entry name" value="SIGNAL RECOGNITION PARTICLE 54K PROTEIN SRP54"/>
    <property type="match status" value="1"/>
</dbReference>
<dbReference type="SUPFAM" id="SSF47446">
    <property type="entry name" value="Signal peptide-binding domain"/>
    <property type="match status" value="1"/>
</dbReference>
<evidence type="ECO:0000256" key="8">
    <source>
        <dbReference type="ARBA" id="ARBA00023135"/>
    </source>
</evidence>
<evidence type="ECO:0000256" key="5">
    <source>
        <dbReference type="ARBA" id="ARBA00022801"/>
    </source>
</evidence>
<evidence type="ECO:0000256" key="3">
    <source>
        <dbReference type="ARBA" id="ARBA00022490"/>
    </source>
</evidence>
<dbReference type="GO" id="GO:0005525">
    <property type="term" value="F:GTP binding"/>
    <property type="evidence" value="ECO:0007669"/>
    <property type="project" value="UniProtKB-KW"/>
</dbReference>
<dbReference type="SMART" id="SM00962">
    <property type="entry name" value="SRP54"/>
    <property type="match status" value="1"/>
</dbReference>
<dbReference type="InterPro" id="IPR036225">
    <property type="entry name" value="SRP/SRP_N"/>
</dbReference>
<keyword evidence="3" id="KW-0963">Cytoplasm</keyword>
<evidence type="ECO:0000256" key="10">
    <source>
        <dbReference type="ARBA" id="ARBA00035672"/>
    </source>
</evidence>
<organism evidence="14 15">
    <name type="scientific">Candidatus Iainarchaeum sp</name>
    <dbReference type="NCBI Taxonomy" id="3101447"/>
    <lineage>
        <taxon>Archaea</taxon>
        <taxon>Candidatus Iainarchaeota</taxon>
        <taxon>Candidatus Iainarchaeia</taxon>
        <taxon>Candidatus Iainarchaeales</taxon>
        <taxon>Candidatus Iainarchaeaceae</taxon>
        <taxon>Candidatus Iainarchaeum</taxon>
    </lineage>
</organism>
<dbReference type="Proteomes" id="UP000277633">
    <property type="component" value="Unassembled WGS sequence"/>
</dbReference>
<keyword evidence="7" id="KW-0342">GTP-binding</keyword>
<sequence length="408" mass="45259">MLGEKLRAALEKVKSVTFLSDETIEEAIREIQRALIASDVDVNLVFNLSNEIRALAKRKPPAGMTRKEYIIKNTYELLSNLLGGSNEAPQKPKRILLLGLFGQGKTTTAAKLARWYKNRGLSVGLICADVHRPASHEQLMQLAKQADVEFYGNKDEKDAAKIVEEGLRVLKKKDLIIVDSAGRSALDEKLIDEIKKVKQVLQPDQIWLVLSADIGQLAKTQAKAFHDAVSVNGIIITKMDGSAKAGGALAACAETNASVYFIGTGEKLADFEQFDASRYLSRIMGYGDLQALLEKAKEIKVEELSPEQLLEGSFNLKVFYKQLEATKKLGPLSKVAEMLGLKAALPKEELELTEEKLNTFKVIMDSMTEQELTSPDIINSSRIKRIARGSGKSEANVRELLRHYRKME</sequence>
<dbReference type="GO" id="GO:0008312">
    <property type="term" value="F:7S RNA binding"/>
    <property type="evidence" value="ECO:0007669"/>
    <property type="project" value="InterPro"/>
</dbReference>
<evidence type="ECO:0000256" key="7">
    <source>
        <dbReference type="ARBA" id="ARBA00023134"/>
    </source>
</evidence>
<proteinExistence type="inferred from homology"/>
<dbReference type="EC" id="3.6.5.4" evidence="10"/>
<dbReference type="GO" id="GO:0006614">
    <property type="term" value="P:SRP-dependent cotranslational protein targeting to membrane"/>
    <property type="evidence" value="ECO:0007669"/>
    <property type="project" value="InterPro"/>
</dbReference>
<dbReference type="InterPro" id="IPR000897">
    <property type="entry name" value="SRP54_GTPase_dom"/>
</dbReference>
<dbReference type="SUPFAM" id="SSF52540">
    <property type="entry name" value="P-loop containing nucleoside triphosphate hydrolases"/>
    <property type="match status" value="1"/>
</dbReference>
<feature type="domain" description="SRP54-type proteins GTP-binding" evidence="12">
    <location>
        <begin position="92"/>
        <end position="285"/>
    </location>
</feature>
<dbReference type="GO" id="GO:0048500">
    <property type="term" value="C:signal recognition particle"/>
    <property type="evidence" value="ECO:0007669"/>
    <property type="project" value="InterPro"/>
</dbReference>
<dbReference type="InterPro" id="IPR013822">
    <property type="entry name" value="Signal_recog_particl_SRP54_hlx"/>
</dbReference>
<dbReference type="Pfam" id="PF02881">
    <property type="entry name" value="SRP54_N"/>
    <property type="match status" value="1"/>
</dbReference>
<evidence type="ECO:0000256" key="4">
    <source>
        <dbReference type="ARBA" id="ARBA00022741"/>
    </source>
</evidence>
<dbReference type="Pfam" id="PF00448">
    <property type="entry name" value="SRP54"/>
    <property type="match status" value="1"/>
</dbReference>
<keyword evidence="8" id="KW-0733">Signal recognition particle</keyword>
<dbReference type="PANTHER" id="PTHR11564:SF5">
    <property type="entry name" value="SIGNAL RECOGNITION PARTICLE SUBUNIT SRP54"/>
    <property type="match status" value="1"/>
</dbReference>
<keyword evidence="6" id="KW-0694">RNA-binding</keyword>
<dbReference type="Pfam" id="PF02978">
    <property type="entry name" value="SRP_SPB"/>
    <property type="match status" value="1"/>
</dbReference>
<keyword evidence="9" id="KW-0687">Ribonucleoprotein</keyword>
<feature type="domain" description="AAA+ ATPase" evidence="11">
    <location>
        <begin position="91"/>
        <end position="290"/>
    </location>
</feature>
<dbReference type="SMART" id="SM00963">
    <property type="entry name" value="SRP54_N"/>
    <property type="match status" value="1"/>
</dbReference>
<keyword evidence="5" id="KW-0378">Hydrolase</keyword>
<evidence type="ECO:0000313" key="14">
    <source>
        <dbReference type="EMBL" id="RLG70249.1"/>
    </source>
</evidence>
<dbReference type="InterPro" id="IPR027417">
    <property type="entry name" value="P-loop_NTPase"/>
</dbReference>
<feature type="domain" description="Signal recognition particle SRP54 helical bundle" evidence="13">
    <location>
        <begin position="1"/>
        <end position="82"/>
    </location>
</feature>
<dbReference type="InterPro" id="IPR003593">
    <property type="entry name" value="AAA+_ATPase"/>
</dbReference>
<dbReference type="Gene3D" id="1.20.120.140">
    <property type="entry name" value="Signal recognition particle SRP54, nucleotide-binding domain"/>
    <property type="match status" value="1"/>
</dbReference>
<dbReference type="AlphaFoldDB" id="A0A497JGP9"/>
<name>A0A497JGP9_9ARCH</name>
<dbReference type="InterPro" id="IPR004125">
    <property type="entry name" value="Signal_recog_particle_SRP54_M"/>
</dbReference>
<comment type="caution">
    <text evidence="14">The sequence shown here is derived from an EMBL/GenBank/DDBJ whole genome shotgun (WGS) entry which is preliminary data.</text>
</comment>
<dbReference type="InterPro" id="IPR022941">
    <property type="entry name" value="SRP54"/>
</dbReference>
<dbReference type="EMBL" id="QMWO01000013">
    <property type="protein sequence ID" value="RLG70249.1"/>
    <property type="molecule type" value="Genomic_DNA"/>
</dbReference>
<reference evidence="14 15" key="1">
    <citation type="submission" date="2018-06" db="EMBL/GenBank/DDBJ databases">
        <title>Extensive metabolic versatility and redundancy in microbially diverse, dynamic hydrothermal sediments.</title>
        <authorList>
            <person name="Dombrowski N."/>
            <person name="Teske A."/>
            <person name="Baker B.J."/>
        </authorList>
    </citation>
    <scope>NUCLEOTIDE SEQUENCE [LARGE SCALE GENOMIC DNA]</scope>
    <source>
        <strain evidence="14">B9_G13</strain>
    </source>
</reference>
<dbReference type="Gene3D" id="3.40.50.300">
    <property type="entry name" value="P-loop containing nucleotide triphosphate hydrolases"/>
    <property type="match status" value="1"/>
</dbReference>
<protein>
    <recommendedName>
        <fullName evidence="10">signal-recognition-particle GTPase</fullName>
        <ecNumber evidence="10">3.6.5.4</ecNumber>
    </recommendedName>
</protein>
<dbReference type="Gene3D" id="1.10.260.30">
    <property type="entry name" value="Signal recognition particle, SRP54 subunit, M-domain"/>
    <property type="match status" value="1"/>
</dbReference>
<evidence type="ECO:0000256" key="9">
    <source>
        <dbReference type="ARBA" id="ARBA00023274"/>
    </source>
</evidence>
<evidence type="ECO:0000259" key="13">
    <source>
        <dbReference type="SMART" id="SM00963"/>
    </source>
</evidence>
<dbReference type="InterPro" id="IPR042101">
    <property type="entry name" value="SRP54_N_sf"/>
</dbReference>
<dbReference type="SMART" id="SM00382">
    <property type="entry name" value="AAA"/>
    <property type="match status" value="1"/>
</dbReference>
<evidence type="ECO:0000256" key="2">
    <source>
        <dbReference type="ARBA" id="ARBA00005450"/>
    </source>
</evidence>
<gene>
    <name evidence="14" type="ORF">DRO07_00675</name>
</gene>
<evidence type="ECO:0000259" key="12">
    <source>
        <dbReference type="SMART" id="SM00962"/>
    </source>
</evidence>
<accession>A0A497JGP9</accession>
<comment type="similarity">
    <text evidence="2">Belongs to the GTP-binding SRP family. SRP54 subfamily.</text>
</comment>
<dbReference type="InterPro" id="IPR036891">
    <property type="entry name" value="Signal_recog_part_SRP54_M_sf"/>
</dbReference>
<evidence type="ECO:0000256" key="6">
    <source>
        <dbReference type="ARBA" id="ARBA00022884"/>
    </source>
</evidence>
<keyword evidence="4" id="KW-0547">Nucleotide-binding</keyword>
<feature type="non-terminal residue" evidence="14">
    <location>
        <position position="408"/>
    </location>
</feature>
<evidence type="ECO:0000313" key="15">
    <source>
        <dbReference type="Proteomes" id="UP000277633"/>
    </source>
</evidence>
<evidence type="ECO:0000259" key="11">
    <source>
        <dbReference type="SMART" id="SM00382"/>
    </source>
</evidence>
<evidence type="ECO:0000256" key="1">
    <source>
        <dbReference type="ARBA" id="ARBA00004496"/>
    </source>
</evidence>
<comment type="subcellular location">
    <subcellularLocation>
        <location evidence="1">Cytoplasm</location>
    </subcellularLocation>
</comment>
<dbReference type="CDD" id="cd17875">
    <property type="entry name" value="SRP54_G"/>
    <property type="match status" value="1"/>
</dbReference>